<accession>A0A0R1PFE7</accession>
<sequence length="143" mass="16245">MGMSLTACGNGDHSSKLSNLKSEHSRLLKKEKQLKQHKHRHARRIKSQSVKPSNSQSNRQKSKSQSVKQSTQQNSNGNQVAKDDSSAYYSSLQKANDDYWRNLSPQEKQEWSQWADGESRANDPYQNGYYNSTQPSSVDEPAK</sequence>
<evidence type="ECO:0000313" key="3">
    <source>
        <dbReference type="Proteomes" id="UP000051445"/>
    </source>
</evidence>
<evidence type="ECO:0000313" key="2">
    <source>
        <dbReference type="EMBL" id="KRL27451.1"/>
    </source>
</evidence>
<reference evidence="2 3" key="1">
    <citation type="journal article" date="2015" name="Genome Announc.">
        <title>Expanding the biotechnology potential of lactobacilli through comparative genomics of 213 strains and associated genera.</title>
        <authorList>
            <person name="Sun Z."/>
            <person name="Harris H.M."/>
            <person name="McCann A."/>
            <person name="Guo C."/>
            <person name="Argimon S."/>
            <person name="Zhang W."/>
            <person name="Yang X."/>
            <person name="Jeffery I.B."/>
            <person name="Cooney J.C."/>
            <person name="Kagawa T.F."/>
            <person name="Liu W."/>
            <person name="Song Y."/>
            <person name="Salvetti E."/>
            <person name="Wrobel A."/>
            <person name="Rasinkangas P."/>
            <person name="Parkhill J."/>
            <person name="Rea M.C."/>
            <person name="O'Sullivan O."/>
            <person name="Ritari J."/>
            <person name="Douillard F.P."/>
            <person name="Paul Ross R."/>
            <person name="Yang R."/>
            <person name="Briner A.E."/>
            <person name="Felis G.E."/>
            <person name="de Vos W.M."/>
            <person name="Barrangou R."/>
            <person name="Klaenhammer T.R."/>
            <person name="Caufield P.W."/>
            <person name="Cui Y."/>
            <person name="Zhang H."/>
            <person name="O'Toole P.W."/>
        </authorList>
    </citation>
    <scope>NUCLEOTIDE SEQUENCE [LARGE SCALE GENOMIC DNA]</scope>
    <source>
        <strain evidence="2 3">DSM 13145</strain>
    </source>
</reference>
<dbReference type="AlphaFoldDB" id="A0A0R1PFE7"/>
<dbReference type="PATRIC" id="fig|1423746.3.peg.1235"/>
<dbReference type="STRING" id="1423746.FD27_GL001214"/>
<feature type="compositionally biased region" description="Basic residues" evidence="1">
    <location>
        <begin position="35"/>
        <end position="46"/>
    </location>
</feature>
<dbReference type="EMBL" id="AZER01000016">
    <property type="protein sequence ID" value="KRL27451.1"/>
    <property type="molecule type" value="Genomic_DNA"/>
</dbReference>
<comment type="caution">
    <text evidence="2">The sequence shown here is derived from an EMBL/GenBank/DDBJ whole genome shotgun (WGS) entry which is preliminary data.</text>
</comment>
<protein>
    <submittedName>
        <fullName evidence="2">Uncharacterized protein</fullName>
    </submittedName>
</protein>
<keyword evidence="3" id="KW-1185">Reference proteome</keyword>
<organism evidence="2 3">
    <name type="scientific">Limosilactobacillus frumenti DSM 13145</name>
    <dbReference type="NCBI Taxonomy" id="1423746"/>
    <lineage>
        <taxon>Bacteria</taxon>
        <taxon>Bacillati</taxon>
        <taxon>Bacillota</taxon>
        <taxon>Bacilli</taxon>
        <taxon>Lactobacillales</taxon>
        <taxon>Lactobacillaceae</taxon>
        <taxon>Limosilactobacillus</taxon>
    </lineage>
</organism>
<feature type="compositionally biased region" description="Basic and acidic residues" evidence="1">
    <location>
        <begin position="21"/>
        <end position="34"/>
    </location>
</feature>
<proteinExistence type="predicted"/>
<evidence type="ECO:0000256" key="1">
    <source>
        <dbReference type="SAM" id="MobiDB-lite"/>
    </source>
</evidence>
<name>A0A0R1PFE7_9LACO</name>
<dbReference type="Proteomes" id="UP000051445">
    <property type="component" value="Unassembled WGS sequence"/>
</dbReference>
<feature type="region of interest" description="Disordered" evidence="1">
    <location>
        <begin position="1"/>
        <end position="143"/>
    </location>
</feature>
<feature type="compositionally biased region" description="Polar residues" evidence="1">
    <location>
        <begin position="124"/>
        <end position="137"/>
    </location>
</feature>
<gene>
    <name evidence="2" type="ORF">FD27_GL001214</name>
</gene>
<feature type="compositionally biased region" description="Low complexity" evidence="1">
    <location>
        <begin position="51"/>
        <end position="76"/>
    </location>
</feature>